<reference evidence="2" key="1">
    <citation type="submission" date="2016-09" db="EMBL/GenBank/DDBJ databases">
        <authorList>
            <person name="Lysoe E."/>
        </authorList>
    </citation>
    <scope>NUCLEOTIDE SEQUENCE [LARGE SCALE GENOMIC DNA]</scope>
    <source>
        <strain evidence="2">LJ96T</strain>
    </source>
</reference>
<evidence type="ECO:0000313" key="1">
    <source>
        <dbReference type="EMBL" id="APG02519.1"/>
    </source>
</evidence>
<sequence>MTTAQAQPTDHTGIESTEREKFYADLNRTRAEAEKFYAEMRKLNRESSRSFDETMKVRAERDKAEAEARKLAMDTMKTQLDIRWYTPIVSGSIALAWFSAGGAFVTGLIKLLSVWGK</sequence>
<dbReference type="Proteomes" id="UP000182987">
    <property type="component" value="Chromosome"/>
</dbReference>
<dbReference type="OrthoDB" id="9962418at2"/>
<protein>
    <submittedName>
        <fullName evidence="1">Uncharacterized protein</fullName>
    </submittedName>
</protein>
<dbReference type="AlphaFoldDB" id="A0A0G9HCG3"/>
<gene>
    <name evidence="1" type="ORF">BJI69_00435</name>
</gene>
<dbReference type="PATRIC" id="fig|1440763.5.peg.1572"/>
<dbReference type="EMBL" id="CP017480">
    <property type="protein sequence ID" value="APG02519.1"/>
    <property type="molecule type" value="Genomic_DNA"/>
</dbReference>
<proteinExistence type="predicted"/>
<accession>A0A0G9HCG3</accession>
<name>A0A0G9HCG3_9GAMM</name>
<organism evidence="1 2">
    <name type="scientific">Luteibacter rhizovicinus DSM 16549</name>
    <dbReference type="NCBI Taxonomy" id="1440763"/>
    <lineage>
        <taxon>Bacteria</taxon>
        <taxon>Pseudomonadati</taxon>
        <taxon>Pseudomonadota</taxon>
        <taxon>Gammaproteobacteria</taxon>
        <taxon>Lysobacterales</taxon>
        <taxon>Rhodanobacteraceae</taxon>
        <taxon>Luteibacter</taxon>
    </lineage>
</organism>
<dbReference type="KEGG" id="lrz:BJI69_00435"/>
<evidence type="ECO:0000313" key="2">
    <source>
        <dbReference type="Proteomes" id="UP000182987"/>
    </source>
</evidence>
<dbReference type="RefSeq" id="WP_046967364.1">
    <property type="nucleotide sequence ID" value="NZ_CP017480.1"/>
</dbReference>
<keyword evidence="2" id="KW-1185">Reference proteome</keyword>